<dbReference type="SUPFAM" id="SSF101447">
    <property type="entry name" value="Formin homology 2 domain (FH2 domain)"/>
    <property type="match status" value="1"/>
</dbReference>
<dbReference type="OrthoDB" id="9767864at2"/>
<dbReference type="Gene3D" id="3.40.50.11780">
    <property type="match status" value="2"/>
</dbReference>
<sequence>MAQDRDGRLGGAPRRPPGAPRRGRPGRAALEVHQRLAEEVLGAGLQREDQRGRRRGAGAGRRRPRTGEADLVTGSGALPRTSSLSSYRTPGVRLEWLDAASQARTPLRTDIAGFIGVAQRGPLHRPVRVDGWDQFRGVFGDHLPTAYLAYAVEGFYANGGTTCWVVRVADPDRARAATAQLLDASGKPALTLATGSPGSWGEQVRYRVQEAGAGAFTLFLSYGPATEVWRNLGTPGRDPLTLLNDPATGSRLVTVSDWSGTPAAAGWLTPSGGADGVDSLLPEHFEGHDHDWGLAVLDVIDEVAMVVAPDLWARPVPVLRQAPPPPPQCGDLCAGADIPAPPPPPPPPPPPQPVPAARPQFTAQQIADLQQAIVAHCERHHNRVALLDSPQDPLTSPADALAWRARFDSDFGALYYPWLLVTDPLSLDADVTAVPPSGHLAGVCARVDTTVGVHKPPAGEVIELPVDTVFAVDDLAHGDLNDGNVNAIRVQRGVRVLGDRTLTVSLPEWRFLNVRRLVCALEAQIAADTAWTVFEPNGPVLWAQITSLVRGLLDQVWRRGMLNGATADDAYTVVCDASVNPPSDVAVGKLTCLITLNPPPPAEFVVIRVVRTPTGVSVVDTHDESGGGHA</sequence>
<reference evidence="5 6" key="1">
    <citation type="submission" date="2019-06" db="EMBL/GenBank/DDBJ databases">
        <title>Description of Kitasatospora acidophila sp. nov. isolated from pine grove soil, and reclassification of Streptomyces novaecaesareae to Kitasatospora novaeceasareae comb. nov.</title>
        <authorList>
            <person name="Kim M.J."/>
        </authorList>
    </citation>
    <scope>NUCLEOTIDE SEQUENCE [LARGE SCALE GENOMIC DNA]</scope>
    <source>
        <strain evidence="5 6">MMS16-CNU292</strain>
    </source>
</reference>
<feature type="region of interest" description="Disordered" evidence="2">
    <location>
        <begin position="40"/>
        <end position="86"/>
    </location>
</feature>
<dbReference type="Pfam" id="PF17482">
    <property type="entry name" value="Phage_sheath_1C"/>
    <property type="match status" value="1"/>
</dbReference>
<gene>
    <name evidence="5" type="ORF">E6W39_37560</name>
</gene>
<organism evidence="5 6">
    <name type="scientific">Kitasatospora acidiphila</name>
    <dbReference type="NCBI Taxonomy" id="2567942"/>
    <lineage>
        <taxon>Bacteria</taxon>
        <taxon>Bacillati</taxon>
        <taxon>Actinomycetota</taxon>
        <taxon>Actinomycetes</taxon>
        <taxon>Kitasatosporales</taxon>
        <taxon>Streptomycetaceae</taxon>
        <taxon>Kitasatospora</taxon>
    </lineage>
</organism>
<comment type="caution">
    <text evidence="5">The sequence shown here is derived from an EMBL/GenBank/DDBJ whole genome shotgun (WGS) entry which is preliminary data.</text>
</comment>
<accession>A0A540WCV4</accession>
<feature type="domain" description="Tail sheath protein C-terminal" evidence="4">
    <location>
        <begin position="507"/>
        <end position="610"/>
    </location>
</feature>
<feature type="region of interest" description="Disordered" evidence="2">
    <location>
        <begin position="1"/>
        <end position="28"/>
    </location>
</feature>
<dbReference type="PANTHER" id="PTHR35861">
    <property type="match status" value="1"/>
</dbReference>
<dbReference type="InterPro" id="IPR052042">
    <property type="entry name" value="Tail_sheath_structural"/>
</dbReference>
<dbReference type="AlphaFoldDB" id="A0A540WCV4"/>
<comment type="similarity">
    <text evidence="1">Belongs to the myoviridae tail sheath protein family.</text>
</comment>
<evidence type="ECO:0000313" key="5">
    <source>
        <dbReference type="EMBL" id="TQF06860.1"/>
    </source>
</evidence>
<evidence type="ECO:0000259" key="4">
    <source>
        <dbReference type="Pfam" id="PF17482"/>
    </source>
</evidence>
<evidence type="ECO:0000313" key="6">
    <source>
        <dbReference type="Proteomes" id="UP000319103"/>
    </source>
</evidence>
<name>A0A540WCV4_9ACTN</name>
<feature type="compositionally biased region" description="Basic residues" evidence="2">
    <location>
        <begin position="52"/>
        <end position="64"/>
    </location>
</feature>
<evidence type="ECO:0000256" key="2">
    <source>
        <dbReference type="SAM" id="MobiDB-lite"/>
    </source>
</evidence>
<protein>
    <submittedName>
        <fullName evidence="5">Phage tail sheath family protein</fullName>
    </submittedName>
</protein>
<dbReference type="InterPro" id="IPR035089">
    <property type="entry name" value="Phage_sheath_subtilisin"/>
</dbReference>
<keyword evidence="6" id="KW-1185">Reference proteome</keyword>
<dbReference type="Proteomes" id="UP000319103">
    <property type="component" value="Unassembled WGS sequence"/>
</dbReference>
<feature type="compositionally biased region" description="Pro residues" evidence="2">
    <location>
        <begin position="339"/>
        <end position="356"/>
    </location>
</feature>
<dbReference type="InterPro" id="IPR020287">
    <property type="entry name" value="Tail_sheath_C"/>
</dbReference>
<proteinExistence type="inferred from homology"/>
<evidence type="ECO:0000259" key="3">
    <source>
        <dbReference type="Pfam" id="PF04984"/>
    </source>
</evidence>
<feature type="domain" description="Tail sheath protein subtilisin-like" evidence="3">
    <location>
        <begin position="365"/>
        <end position="502"/>
    </location>
</feature>
<dbReference type="EMBL" id="VIGB01000003">
    <property type="protein sequence ID" value="TQF06860.1"/>
    <property type="molecule type" value="Genomic_DNA"/>
</dbReference>
<dbReference type="PANTHER" id="PTHR35861:SF1">
    <property type="entry name" value="PHAGE TAIL SHEATH PROTEIN"/>
    <property type="match status" value="1"/>
</dbReference>
<feature type="region of interest" description="Disordered" evidence="2">
    <location>
        <begin position="327"/>
        <end position="357"/>
    </location>
</feature>
<dbReference type="Pfam" id="PF04984">
    <property type="entry name" value="Phage_sheath_1"/>
    <property type="match status" value="1"/>
</dbReference>
<evidence type="ECO:0000256" key="1">
    <source>
        <dbReference type="ARBA" id="ARBA00008005"/>
    </source>
</evidence>